<keyword evidence="2" id="KW-1185">Reference proteome</keyword>
<dbReference type="Proteomes" id="UP000681594">
    <property type="component" value="Unassembled WGS sequence"/>
</dbReference>
<dbReference type="InterPro" id="IPR017467">
    <property type="entry name" value="CHP03016_PEP-CTERM"/>
</dbReference>
<accession>A0ABS4ADP7</accession>
<sequence>MTGQVLASDNVLSGNGERQPGLVFSVTPDFLLSLDTARVLGRIFYAPSLRLYTPDSDQSRLDHRANGSVFVTLVPQTLFLDLRGSANVQSITGGTTGDQESSLPRRDRAQSLAFSATPYGLVRFGGLATALAGYTFQYSSLSGTSRSLEPGGLPFFTPQEFTSHTGFASVRTGEDFGRLAMEARVTGTAFTGDGVLDGAHRALGEVEVRYAVLRGVSVLATGGYENQEYAGTPGFRLSGPVWGVGVRLDPSPDTVIMAQYQHRDGYNSPYINARVSLGARTTLFASYADALTTAVRRVADLLTTTDVDELGNPRDTLTGSPTSATFGSSFGSSLALQNGLFRVRRAALSLNQTWERDSITLSFSREKRTPISTTRGNVAFEQESDSVILSWSHALSPVTTLIASAQYGTFESSALRNNGDFYTGRATIAHRINERVTASLQYQISNRFTDLADRDERRFGRDDQLQNAVIFTIRQRF</sequence>
<evidence type="ECO:0000313" key="1">
    <source>
        <dbReference type="EMBL" id="MBP0445137.1"/>
    </source>
</evidence>
<gene>
    <name evidence="1" type="ORF">J8J14_10130</name>
</gene>
<proteinExistence type="predicted"/>
<dbReference type="NCBIfam" id="TIGR03016">
    <property type="entry name" value="pepcterm_hypo_1"/>
    <property type="match status" value="1"/>
</dbReference>
<comment type="caution">
    <text evidence="1">The sequence shown here is derived from an EMBL/GenBank/DDBJ whole genome shotgun (WGS) entry which is preliminary data.</text>
</comment>
<dbReference type="EMBL" id="JAGIZB010000008">
    <property type="protein sequence ID" value="MBP0445137.1"/>
    <property type="molecule type" value="Genomic_DNA"/>
</dbReference>
<reference evidence="1 2" key="1">
    <citation type="submission" date="2021-03" db="EMBL/GenBank/DDBJ databases">
        <authorList>
            <person name="So Y."/>
        </authorList>
    </citation>
    <scope>NUCLEOTIDE SEQUENCE [LARGE SCALE GENOMIC DNA]</scope>
    <source>
        <strain evidence="1 2">SSH11</strain>
    </source>
</reference>
<organism evidence="1 2">
    <name type="scientific">Pararoseomonas baculiformis</name>
    <dbReference type="NCBI Taxonomy" id="2820812"/>
    <lineage>
        <taxon>Bacteria</taxon>
        <taxon>Pseudomonadati</taxon>
        <taxon>Pseudomonadota</taxon>
        <taxon>Alphaproteobacteria</taxon>
        <taxon>Acetobacterales</taxon>
        <taxon>Acetobacteraceae</taxon>
        <taxon>Pararoseomonas</taxon>
    </lineage>
</organism>
<dbReference type="RefSeq" id="WP_209379384.1">
    <property type="nucleotide sequence ID" value="NZ_JAGIZB010000008.1"/>
</dbReference>
<name>A0ABS4ADP7_9PROT</name>
<protein>
    <submittedName>
        <fullName evidence="1">TIGR03016 family PEP-CTERM system-associated outer membrane protein</fullName>
    </submittedName>
</protein>
<evidence type="ECO:0000313" key="2">
    <source>
        <dbReference type="Proteomes" id="UP000681594"/>
    </source>
</evidence>